<dbReference type="InterPro" id="IPR012675">
    <property type="entry name" value="Beta-grasp_dom_sf"/>
</dbReference>
<protein>
    <recommendedName>
        <fullName evidence="2 9">Ferredoxin</fullName>
    </recommendedName>
</protein>
<evidence type="ECO:0000313" key="11">
    <source>
        <dbReference type="EMBL" id="ARW66277.1"/>
    </source>
</evidence>
<dbReference type="PROSITE" id="PS00197">
    <property type="entry name" value="2FE2S_FER_1"/>
    <property type="match status" value="1"/>
</dbReference>
<evidence type="ECO:0000256" key="4">
    <source>
        <dbReference type="ARBA" id="ARBA00022714"/>
    </source>
</evidence>
<comment type="subcellular location">
    <subcellularLocation>
        <location evidence="9">Plastid</location>
        <location evidence="9">Chloroplast</location>
    </subcellularLocation>
</comment>
<comment type="similarity">
    <text evidence="1 9">Belongs to the 2Fe2S plant-type ferredoxin family.</text>
</comment>
<evidence type="ECO:0000256" key="5">
    <source>
        <dbReference type="ARBA" id="ARBA00022723"/>
    </source>
</evidence>
<dbReference type="GO" id="GO:0022900">
    <property type="term" value="P:electron transport chain"/>
    <property type="evidence" value="ECO:0007669"/>
    <property type="project" value="InterPro"/>
</dbReference>
<keyword evidence="3 9" id="KW-0813">Transport</keyword>
<dbReference type="Pfam" id="PF00111">
    <property type="entry name" value="Fer2"/>
    <property type="match status" value="1"/>
</dbReference>
<dbReference type="SUPFAM" id="SSF54292">
    <property type="entry name" value="2Fe-2S ferredoxin-like"/>
    <property type="match status" value="1"/>
</dbReference>
<dbReference type="PANTHER" id="PTHR43112:SF3">
    <property type="entry name" value="FERREDOXIN-2, CHLOROPLASTIC"/>
    <property type="match status" value="1"/>
</dbReference>
<keyword evidence="4 9" id="KW-0001">2Fe-2S</keyword>
<dbReference type="PANTHER" id="PTHR43112">
    <property type="entry name" value="FERREDOXIN"/>
    <property type="match status" value="1"/>
</dbReference>
<dbReference type="PROSITE" id="PS51085">
    <property type="entry name" value="2FE2S_FER_2"/>
    <property type="match status" value="1"/>
</dbReference>
<gene>
    <name evidence="11" type="primary">petF</name>
</gene>
<dbReference type="FunFam" id="3.10.20.30:FF:000014">
    <property type="entry name" value="Ferredoxin"/>
    <property type="match status" value="1"/>
</dbReference>
<proteinExistence type="inferred from homology"/>
<keyword evidence="9 11" id="KW-0934">Plastid</keyword>
<keyword evidence="9 11" id="KW-0150">Chloroplast</keyword>
<dbReference type="NCBIfam" id="TIGR02008">
    <property type="entry name" value="fdx_plant"/>
    <property type="match status" value="1"/>
</dbReference>
<dbReference type="GO" id="GO:0009055">
    <property type="term" value="F:electron transfer activity"/>
    <property type="evidence" value="ECO:0007669"/>
    <property type="project" value="InterPro"/>
</dbReference>
<comment type="function">
    <text evidence="9">Ferredoxins are iron-sulfur proteins that transfer electrons in a wide variety of metabolic reactions.</text>
</comment>
<keyword evidence="7 9" id="KW-0408">Iron</keyword>
<dbReference type="EMBL" id="MF101441">
    <property type="protein sequence ID" value="ARW66277.1"/>
    <property type="molecule type" value="Genomic_DNA"/>
</dbReference>
<dbReference type="Gene3D" id="3.10.20.30">
    <property type="match status" value="1"/>
</dbReference>
<evidence type="ECO:0000259" key="10">
    <source>
        <dbReference type="PROSITE" id="PS51085"/>
    </source>
</evidence>
<keyword evidence="5 9" id="KW-0479">Metal-binding</keyword>
<dbReference type="GO" id="GO:0051537">
    <property type="term" value="F:2 iron, 2 sulfur cluster binding"/>
    <property type="evidence" value="ECO:0007669"/>
    <property type="project" value="UniProtKB-KW"/>
</dbReference>
<dbReference type="GO" id="GO:0009507">
    <property type="term" value="C:chloroplast"/>
    <property type="evidence" value="ECO:0007669"/>
    <property type="project" value="UniProtKB-SubCell"/>
</dbReference>
<dbReference type="GO" id="GO:0046872">
    <property type="term" value="F:metal ion binding"/>
    <property type="evidence" value="ECO:0007669"/>
    <property type="project" value="UniProtKB-KW"/>
</dbReference>
<accession>A0A1Z1MJN6</accession>
<comment type="cofactor">
    <cofactor evidence="9">
        <name>[2Fe-2S] cluster</name>
        <dbReference type="ChEBI" id="CHEBI:190135"/>
    </cofactor>
    <text evidence="9">Binds 1 [2Fe-2S] cluster.</text>
</comment>
<evidence type="ECO:0000256" key="7">
    <source>
        <dbReference type="ARBA" id="ARBA00023004"/>
    </source>
</evidence>
<reference evidence="11" key="1">
    <citation type="journal article" date="2017" name="J. Phycol.">
        <title>Analysis of chloroplast genomes and a supermatrix inform reclassification of the Rhodomelaceae (Rhodophyta).</title>
        <authorList>
            <person name="Diaz-Tapia P."/>
            <person name="Maggs C.A."/>
            <person name="West J.A."/>
            <person name="Verbruggen H."/>
        </authorList>
    </citation>
    <scope>NUCLEOTIDE SEQUENCE</scope>
    <source>
        <strain evidence="11">PD1020</strain>
    </source>
</reference>
<name>A0A1Z1MJN6_SPYFI</name>
<dbReference type="InterPro" id="IPR006058">
    <property type="entry name" value="2Fe2S_fd_BS"/>
</dbReference>
<dbReference type="RefSeq" id="YP_009397091.1">
    <property type="nucleotide sequence ID" value="NC_035285.1"/>
</dbReference>
<dbReference type="AlphaFoldDB" id="A0A1Z1MJN6"/>
<evidence type="ECO:0000256" key="1">
    <source>
        <dbReference type="ARBA" id="ARBA00007874"/>
    </source>
</evidence>
<organism evidence="11">
    <name type="scientific">Spyridia filamentosa</name>
    <name type="common">Red alga</name>
    <name type="synonym">Fucus filamentosus</name>
    <dbReference type="NCBI Taxonomy" id="196632"/>
    <lineage>
        <taxon>Eukaryota</taxon>
        <taxon>Rhodophyta</taxon>
        <taxon>Florideophyceae</taxon>
        <taxon>Rhodymeniophycidae</taxon>
        <taxon>Ceramiales</taxon>
        <taxon>Spyridiaceae</taxon>
        <taxon>Spyridia</taxon>
    </lineage>
</organism>
<keyword evidence="6 9" id="KW-0249">Electron transport</keyword>
<evidence type="ECO:0000256" key="6">
    <source>
        <dbReference type="ARBA" id="ARBA00022982"/>
    </source>
</evidence>
<evidence type="ECO:0000256" key="9">
    <source>
        <dbReference type="RuleBase" id="RU364001"/>
    </source>
</evidence>
<sequence>MADYKIDLETPEGKNSFDCSEDVIILDGAEDAGIDLPYSCRAGSCSSCVGILSKGSVSQEDQNFLDDDQLEEGYILTCVARPLSDCTIQTHKEDDISD</sequence>
<dbReference type="GeneID" id="33359388"/>
<geneLocation type="chloroplast" evidence="11"/>
<evidence type="ECO:0000256" key="2">
    <source>
        <dbReference type="ARBA" id="ARBA00013529"/>
    </source>
</evidence>
<evidence type="ECO:0000256" key="8">
    <source>
        <dbReference type="ARBA" id="ARBA00023014"/>
    </source>
</evidence>
<evidence type="ECO:0000256" key="3">
    <source>
        <dbReference type="ARBA" id="ARBA00022448"/>
    </source>
</evidence>
<keyword evidence="8 9" id="KW-0411">Iron-sulfur</keyword>
<dbReference type="CDD" id="cd00207">
    <property type="entry name" value="fer2"/>
    <property type="match status" value="1"/>
</dbReference>
<dbReference type="InterPro" id="IPR010241">
    <property type="entry name" value="Fd_pln"/>
</dbReference>
<dbReference type="InterPro" id="IPR001041">
    <property type="entry name" value="2Fe-2S_ferredoxin-type"/>
</dbReference>
<dbReference type="InterPro" id="IPR036010">
    <property type="entry name" value="2Fe-2S_ferredoxin-like_sf"/>
</dbReference>
<feature type="domain" description="2Fe-2S ferredoxin-type" evidence="10">
    <location>
        <begin position="4"/>
        <end position="94"/>
    </location>
</feature>